<keyword evidence="3" id="KW-1185">Reference proteome</keyword>
<dbReference type="Gene3D" id="3.30.1490.150">
    <property type="entry name" value="Hypothetical protein ph0010, domain 2"/>
    <property type="match status" value="1"/>
</dbReference>
<dbReference type="InterPro" id="IPR036071">
    <property type="entry name" value="AMMECR1_dom_sf"/>
</dbReference>
<dbReference type="EMBL" id="JAPHEH010000001">
    <property type="protein sequence ID" value="MDG4476422.1"/>
    <property type="molecule type" value="Genomic_DNA"/>
</dbReference>
<proteinExistence type="predicted"/>
<evidence type="ECO:0000259" key="1">
    <source>
        <dbReference type="PROSITE" id="PS51112"/>
    </source>
</evidence>
<dbReference type="NCBIfam" id="TIGR04335">
    <property type="entry name" value="AmmeMemoSam_A"/>
    <property type="match status" value="1"/>
</dbReference>
<evidence type="ECO:0000313" key="2">
    <source>
        <dbReference type="EMBL" id="MDG4476422.1"/>
    </source>
</evidence>
<accession>A0A9X4RQN4</accession>
<dbReference type="AlphaFoldDB" id="A0A9X4RQN4"/>
<dbReference type="PROSITE" id="PS51112">
    <property type="entry name" value="AMMECR1"/>
    <property type="match status" value="1"/>
</dbReference>
<dbReference type="Gene3D" id="3.30.700.20">
    <property type="entry name" value="Hypothetical protein ph0010, domain 1"/>
    <property type="match status" value="1"/>
</dbReference>
<comment type="caution">
    <text evidence="2">The sequence shown here is derived from an EMBL/GenBank/DDBJ whole genome shotgun (WGS) entry which is preliminary data.</text>
</comment>
<feature type="domain" description="AMMECR1" evidence="1">
    <location>
        <begin position="15"/>
        <end position="199"/>
    </location>
</feature>
<dbReference type="Proteomes" id="UP001154240">
    <property type="component" value="Unassembled WGS sequence"/>
</dbReference>
<name>A0A9X4RQN4_9BACT</name>
<dbReference type="InterPro" id="IPR023473">
    <property type="entry name" value="AMMECR1"/>
</dbReference>
<dbReference type="SUPFAM" id="SSF143447">
    <property type="entry name" value="AMMECR1-like"/>
    <property type="match status" value="1"/>
</dbReference>
<reference evidence="2" key="2">
    <citation type="submission" date="2022-10" db="EMBL/GenBank/DDBJ databases">
        <authorList>
            <person name="Aronson H.S."/>
        </authorList>
    </citation>
    <scope>NUCLEOTIDE SEQUENCE</scope>
    <source>
        <strain evidence="2">RS19-109</strain>
    </source>
</reference>
<evidence type="ECO:0000313" key="3">
    <source>
        <dbReference type="Proteomes" id="UP001154240"/>
    </source>
</evidence>
<gene>
    <name evidence="2" type="primary">amrA</name>
    <name evidence="2" type="ORF">OLX77_09665</name>
</gene>
<sequence>MALDKGARDAGLTEEQGKALLWLARETIARQLGKEGREPDPDIAACLRDQALQEKRGTFVTLKEHGELRGCIGTLVGIDPIVEGVKRNALHAAFDDSRFSPVEEEELAAIEVEVSILTEPTPLIYATPEELLARLQVGVDGVIIRKGGQGATFLPQVWEQLPAPEDFLSHLCRKGGLPAEVWRSGTLEVLTYRVQYFEE</sequence>
<dbReference type="InterPro" id="IPR027485">
    <property type="entry name" value="AMMECR1_N"/>
</dbReference>
<organism evidence="2 3">
    <name type="scientific">Thiovibrio frasassiensis</name>
    <dbReference type="NCBI Taxonomy" id="2984131"/>
    <lineage>
        <taxon>Bacteria</taxon>
        <taxon>Pseudomonadati</taxon>
        <taxon>Thermodesulfobacteriota</taxon>
        <taxon>Desulfobulbia</taxon>
        <taxon>Desulfobulbales</taxon>
        <taxon>Thiovibrionaceae</taxon>
        <taxon>Thiovibrio</taxon>
    </lineage>
</organism>
<dbReference type="InterPro" id="IPR002733">
    <property type="entry name" value="AMMECR1_domain"/>
</dbReference>
<dbReference type="RefSeq" id="WP_307633389.1">
    <property type="nucleotide sequence ID" value="NZ_JAPHEH010000001.1"/>
</dbReference>
<dbReference type="PANTHER" id="PTHR13016">
    <property type="entry name" value="AMMECR1 HOMOLOG"/>
    <property type="match status" value="1"/>
</dbReference>
<dbReference type="Pfam" id="PF01871">
    <property type="entry name" value="AMMECR1"/>
    <property type="match status" value="1"/>
</dbReference>
<dbReference type="InterPro" id="IPR027623">
    <property type="entry name" value="AmmeMemoSam_A"/>
</dbReference>
<dbReference type="NCBIfam" id="TIGR00296">
    <property type="entry name" value="TIGR00296 family protein"/>
    <property type="match status" value="1"/>
</dbReference>
<reference evidence="2" key="1">
    <citation type="journal article" date="2022" name="bioRxiv">
        <title>Thiovibrio frasassiensisgen. nov., sp. nov., an autotrophic, elemental sulfur disproportionating bacterium isolated from sulfidic karst sediment, and proposal of Thiovibrionaceae fam. nov.</title>
        <authorList>
            <person name="Aronson H."/>
            <person name="Thomas C."/>
            <person name="Bhattacharyya M."/>
            <person name="Eckstein S."/>
            <person name="Jensen S."/>
            <person name="Barco R."/>
            <person name="Macalady J."/>
            <person name="Amend J."/>
        </authorList>
    </citation>
    <scope>NUCLEOTIDE SEQUENCE</scope>
    <source>
        <strain evidence="2">RS19-109</strain>
    </source>
</reference>
<dbReference type="PANTHER" id="PTHR13016:SF0">
    <property type="entry name" value="AMME SYNDROME CANDIDATE GENE 1 PROTEIN"/>
    <property type="match status" value="1"/>
</dbReference>
<protein>
    <submittedName>
        <fullName evidence="2">AmmeMemoRadiSam system protein A</fullName>
    </submittedName>
</protein>